<accession>A0A9J6EZ38</accession>
<organism evidence="1 2">
    <name type="scientific">Rhipicephalus microplus</name>
    <name type="common">Cattle tick</name>
    <name type="synonym">Boophilus microplus</name>
    <dbReference type="NCBI Taxonomy" id="6941"/>
    <lineage>
        <taxon>Eukaryota</taxon>
        <taxon>Metazoa</taxon>
        <taxon>Ecdysozoa</taxon>
        <taxon>Arthropoda</taxon>
        <taxon>Chelicerata</taxon>
        <taxon>Arachnida</taxon>
        <taxon>Acari</taxon>
        <taxon>Parasitiformes</taxon>
        <taxon>Ixodida</taxon>
        <taxon>Ixodoidea</taxon>
        <taxon>Ixodidae</taxon>
        <taxon>Rhipicephalinae</taxon>
        <taxon>Rhipicephalus</taxon>
        <taxon>Boophilus</taxon>
    </lineage>
</organism>
<dbReference type="InterPro" id="IPR005312">
    <property type="entry name" value="DUF1759"/>
</dbReference>
<sequence length="134" mass="15287">MGAAHSDTTGQNLANHSRLWAIALRVTLPKIHATVISGENRGWQGFRKNYEATTHTHPDVIGIHVFRYLKTYLADAAKRDIEGIRLTQENYNITVKVLTKRFGRKDLLIDDHIESLLTIEPIETSLQVSRLWDL</sequence>
<reference evidence="1" key="1">
    <citation type="journal article" date="2020" name="Cell">
        <title>Large-Scale Comparative Analyses of Tick Genomes Elucidate Their Genetic Diversity and Vector Capacities.</title>
        <authorList>
            <consortium name="Tick Genome and Microbiome Consortium (TIGMIC)"/>
            <person name="Jia N."/>
            <person name="Wang J."/>
            <person name="Shi W."/>
            <person name="Du L."/>
            <person name="Sun Y."/>
            <person name="Zhan W."/>
            <person name="Jiang J.F."/>
            <person name="Wang Q."/>
            <person name="Zhang B."/>
            <person name="Ji P."/>
            <person name="Bell-Sakyi L."/>
            <person name="Cui X.M."/>
            <person name="Yuan T.T."/>
            <person name="Jiang B.G."/>
            <person name="Yang W.F."/>
            <person name="Lam T.T."/>
            <person name="Chang Q.C."/>
            <person name="Ding S.J."/>
            <person name="Wang X.J."/>
            <person name="Zhu J.G."/>
            <person name="Ruan X.D."/>
            <person name="Zhao L."/>
            <person name="Wei J.T."/>
            <person name="Ye R.Z."/>
            <person name="Que T.C."/>
            <person name="Du C.H."/>
            <person name="Zhou Y.H."/>
            <person name="Cheng J.X."/>
            <person name="Dai P.F."/>
            <person name="Guo W.B."/>
            <person name="Han X.H."/>
            <person name="Huang E.J."/>
            <person name="Li L.F."/>
            <person name="Wei W."/>
            <person name="Gao Y.C."/>
            <person name="Liu J.Z."/>
            <person name="Shao H.Z."/>
            <person name="Wang X."/>
            <person name="Wang C.C."/>
            <person name="Yang T.C."/>
            <person name="Huo Q.B."/>
            <person name="Li W."/>
            <person name="Chen H.Y."/>
            <person name="Chen S.E."/>
            <person name="Zhou L.G."/>
            <person name="Ni X.B."/>
            <person name="Tian J.H."/>
            <person name="Sheng Y."/>
            <person name="Liu T."/>
            <person name="Pan Y.S."/>
            <person name="Xia L.Y."/>
            <person name="Li J."/>
            <person name="Zhao F."/>
            <person name="Cao W.C."/>
        </authorList>
    </citation>
    <scope>NUCLEOTIDE SEQUENCE</scope>
    <source>
        <strain evidence="1">Rmic-2018</strain>
    </source>
</reference>
<proteinExistence type="predicted"/>
<evidence type="ECO:0000313" key="2">
    <source>
        <dbReference type="Proteomes" id="UP000821866"/>
    </source>
</evidence>
<dbReference type="AlphaFoldDB" id="A0A9J6EZ38"/>
<evidence type="ECO:0000313" key="1">
    <source>
        <dbReference type="EMBL" id="KAH8039577.1"/>
    </source>
</evidence>
<dbReference type="Pfam" id="PF03564">
    <property type="entry name" value="DUF1759"/>
    <property type="match status" value="1"/>
</dbReference>
<keyword evidence="2" id="KW-1185">Reference proteome</keyword>
<dbReference type="PANTHER" id="PTHR22954:SF3">
    <property type="entry name" value="PROTEIN CBG08539"/>
    <property type="match status" value="1"/>
</dbReference>
<comment type="caution">
    <text evidence="1">The sequence shown here is derived from an EMBL/GenBank/DDBJ whole genome shotgun (WGS) entry which is preliminary data.</text>
</comment>
<dbReference type="VEuPathDB" id="VectorBase:LOC119177916"/>
<gene>
    <name evidence="1" type="ORF">HPB51_007777</name>
</gene>
<dbReference type="EMBL" id="JABSTU010000001">
    <property type="protein sequence ID" value="KAH8039577.1"/>
    <property type="molecule type" value="Genomic_DNA"/>
</dbReference>
<protein>
    <submittedName>
        <fullName evidence="1">Uncharacterized protein</fullName>
    </submittedName>
</protein>
<name>A0A9J6EZ38_RHIMP</name>
<dbReference type="PANTHER" id="PTHR22954">
    <property type="entry name" value="RETROVIRAL PROTEASE-RELATED"/>
    <property type="match status" value="1"/>
</dbReference>
<dbReference type="Proteomes" id="UP000821866">
    <property type="component" value="Chromosome 1"/>
</dbReference>
<reference evidence="1" key="2">
    <citation type="submission" date="2021-09" db="EMBL/GenBank/DDBJ databases">
        <authorList>
            <person name="Jia N."/>
            <person name="Wang J."/>
            <person name="Shi W."/>
            <person name="Du L."/>
            <person name="Sun Y."/>
            <person name="Zhan W."/>
            <person name="Jiang J."/>
            <person name="Wang Q."/>
            <person name="Zhang B."/>
            <person name="Ji P."/>
            <person name="Sakyi L.B."/>
            <person name="Cui X."/>
            <person name="Yuan T."/>
            <person name="Jiang B."/>
            <person name="Yang W."/>
            <person name="Lam T.T.-Y."/>
            <person name="Chang Q."/>
            <person name="Ding S."/>
            <person name="Wang X."/>
            <person name="Zhu J."/>
            <person name="Ruan X."/>
            <person name="Zhao L."/>
            <person name="Wei J."/>
            <person name="Que T."/>
            <person name="Du C."/>
            <person name="Cheng J."/>
            <person name="Dai P."/>
            <person name="Han X."/>
            <person name="Huang E."/>
            <person name="Gao Y."/>
            <person name="Liu J."/>
            <person name="Shao H."/>
            <person name="Ye R."/>
            <person name="Li L."/>
            <person name="Wei W."/>
            <person name="Wang X."/>
            <person name="Wang C."/>
            <person name="Huo Q."/>
            <person name="Li W."/>
            <person name="Guo W."/>
            <person name="Chen H."/>
            <person name="Chen S."/>
            <person name="Zhou L."/>
            <person name="Zhou L."/>
            <person name="Ni X."/>
            <person name="Tian J."/>
            <person name="Zhou Y."/>
            <person name="Sheng Y."/>
            <person name="Liu T."/>
            <person name="Pan Y."/>
            <person name="Xia L."/>
            <person name="Li J."/>
            <person name="Zhao F."/>
            <person name="Cao W."/>
        </authorList>
    </citation>
    <scope>NUCLEOTIDE SEQUENCE</scope>
    <source>
        <strain evidence="1">Rmic-2018</strain>
        <tissue evidence="1">Larvae</tissue>
    </source>
</reference>